<dbReference type="InterPro" id="IPR003661">
    <property type="entry name" value="HisK_dim/P_dom"/>
</dbReference>
<feature type="coiled-coil region" evidence="5">
    <location>
        <begin position="109"/>
        <end position="136"/>
    </location>
</feature>
<dbReference type="PANTHER" id="PTHR43547:SF2">
    <property type="entry name" value="HYBRID SIGNAL TRANSDUCTION HISTIDINE KINASE C"/>
    <property type="match status" value="1"/>
</dbReference>
<accession>A0A927FAE9</accession>
<evidence type="ECO:0000256" key="2">
    <source>
        <dbReference type="ARBA" id="ARBA00012438"/>
    </source>
</evidence>
<dbReference type="CDD" id="cd00082">
    <property type="entry name" value="HisKA"/>
    <property type="match status" value="1"/>
</dbReference>
<keyword evidence="5" id="KW-0175">Coiled coil</keyword>
<dbReference type="Pfam" id="PF02518">
    <property type="entry name" value="HATPase_c"/>
    <property type="match status" value="1"/>
</dbReference>
<keyword evidence="8" id="KW-0808">Transferase</keyword>
<dbReference type="InterPro" id="IPR005467">
    <property type="entry name" value="His_kinase_dom"/>
</dbReference>
<dbReference type="InterPro" id="IPR001789">
    <property type="entry name" value="Sig_transdc_resp-reg_receiver"/>
</dbReference>
<evidence type="ECO:0000256" key="5">
    <source>
        <dbReference type="SAM" id="Coils"/>
    </source>
</evidence>
<dbReference type="Proteomes" id="UP000622317">
    <property type="component" value="Unassembled WGS sequence"/>
</dbReference>
<dbReference type="PROSITE" id="PS50110">
    <property type="entry name" value="RESPONSE_REGULATORY"/>
    <property type="match status" value="1"/>
</dbReference>
<evidence type="ECO:0000259" key="7">
    <source>
        <dbReference type="PROSITE" id="PS50110"/>
    </source>
</evidence>
<protein>
    <recommendedName>
        <fullName evidence="2">histidine kinase</fullName>
        <ecNumber evidence="2">2.7.13.3</ecNumber>
    </recommendedName>
</protein>
<evidence type="ECO:0000256" key="1">
    <source>
        <dbReference type="ARBA" id="ARBA00000085"/>
    </source>
</evidence>
<dbReference type="SMART" id="SM00388">
    <property type="entry name" value="HisKA"/>
    <property type="match status" value="1"/>
</dbReference>
<dbReference type="RefSeq" id="WP_191618440.1">
    <property type="nucleotide sequence ID" value="NZ_JACYFG010000040.1"/>
</dbReference>
<dbReference type="InterPro" id="IPR003594">
    <property type="entry name" value="HATPase_dom"/>
</dbReference>
<feature type="domain" description="Response regulatory" evidence="7">
    <location>
        <begin position="7"/>
        <end position="120"/>
    </location>
</feature>
<dbReference type="SUPFAM" id="SSF55874">
    <property type="entry name" value="ATPase domain of HSP90 chaperone/DNA topoisomerase II/histidine kinase"/>
    <property type="match status" value="1"/>
</dbReference>
<dbReference type="PRINTS" id="PR00344">
    <property type="entry name" value="BCTRLSENSOR"/>
</dbReference>
<dbReference type="PROSITE" id="PS50109">
    <property type="entry name" value="HIS_KIN"/>
    <property type="match status" value="1"/>
</dbReference>
<reference evidence="8" key="1">
    <citation type="submission" date="2020-09" db="EMBL/GenBank/DDBJ databases">
        <title>Pelagicoccus enzymogenes sp. nov. with an EPS production, isolated from marine sediment.</title>
        <authorList>
            <person name="Feng X."/>
        </authorList>
    </citation>
    <scope>NUCLEOTIDE SEQUENCE</scope>
    <source>
        <strain evidence="8">NFK12</strain>
    </source>
</reference>
<keyword evidence="9" id="KW-1185">Reference proteome</keyword>
<dbReference type="PANTHER" id="PTHR43547">
    <property type="entry name" value="TWO-COMPONENT HISTIDINE KINASE"/>
    <property type="match status" value="1"/>
</dbReference>
<feature type="modified residue" description="4-aspartylphosphate" evidence="4">
    <location>
        <position position="55"/>
    </location>
</feature>
<dbReference type="EMBL" id="JACYFG010000040">
    <property type="protein sequence ID" value="MBD5781342.1"/>
    <property type="molecule type" value="Genomic_DNA"/>
</dbReference>
<organism evidence="8 9">
    <name type="scientific">Pelagicoccus enzymogenes</name>
    <dbReference type="NCBI Taxonomy" id="2773457"/>
    <lineage>
        <taxon>Bacteria</taxon>
        <taxon>Pseudomonadati</taxon>
        <taxon>Verrucomicrobiota</taxon>
        <taxon>Opitutia</taxon>
        <taxon>Puniceicoccales</taxon>
        <taxon>Pelagicoccaceae</taxon>
        <taxon>Pelagicoccus</taxon>
    </lineage>
</organism>
<evidence type="ECO:0000313" key="8">
    <source>
        <dbReference type="EMBL" id="MBD5781342.1"/>
    </source>
</evidence>
<dbReference type="Gene3D" id="3.30.565.10">
    <property type="entry name" value="Histidine kinase-like ATPase, C-terminal domain"/>
    <property type="match status" value="1"/>
</dbReference>
<comment type="catalytic activity">
    <reaction evidence="1">
        <text>ATP + protein L-histidine = ADP + protein N-phospho-L-histidine.</text>
        <dbReference type="EC" id="2.7.13.3"/>
    </reaction>
</comment>
<dbReference type="InterPro" id="IPR036890">
    <property type="entry name" value="HATPase_C_sf"/>
</dbReference>
<dbReference type="InterPro" id="IPR011006">
    <property type="entry name" value="CheY-like_superfamily"/>
</dbReference>
<evidence type="ECO:0000313" key="9">
    <source>
        <dbReference type="Proteomes" id="UP000622317"/>
    </source>
</evidence>
<evidence type="ECO:0000256" key="4">
    <source>
        <dbReference type="PROSITE-ProRule" id="PRU00169"/>
    </source>
</evidence>
<dbReference type="Pfam" id="PF00072">
    <property type="entry name" value="Response_reg"/>
    <property type="match status" value="1"/>
</dbReference>
<dbReference type="InterPro" id="IPR004358">
    <property type="entry name" value="Sig_transdc_His_kin-like_C"/>
</dbReference>
<comment type="caution">
    <text evidence="8">The sequence shown here is derived from an EMBL/GenBank/DDBJ whole genome shotgun (WGS) entry which is preliminary data.</text>
</comment>
<gene>
    <name evidence="8" type="ORF">IEN85_17710</name>
</gene>
<dbReference type="SUPFAM" id="SSF52172">
    <property type="entry name" value="CheY-like"/>
    <property type="match status" value="1"/>
</dbReference>
<name>A0A927FAE9_9BACT</name>
<dbReference type="AlphaFoldDB" id="A0A927FAE9"/>
<dbReference type="EC" id="2.7.13.3" evidence="2"/>
<keyword evidence="8" id="KW-0418">Kinase</keyword>
<sequence>MTNTKKKILLIDDDPSVSAALSMLLKDDYEPYAAETVREGIRLFDSLQPSVVILDLHLPDQHGLEALRSIRSVDRSARVIILTGYATLDVVEESMRLGASDCLHKPFNAAVLRSRLKELIEEEEVEEAELSVAEAQTSYPQEDERLVSSAFLHDVSNPLTSLQALTLLLKEGSDDEETRRKLTRMIEQNVSYLSSLIDQWRAFSEPHALAKEYASLSEIAHDAASFVSLRAEAKGIALVVDAEPSDLAPQLNRHATARILVNLLQNAIEASPRSLGKVTIRAYPKNGSVEFTIRDNGDGIPPSETQRVFEPRYTTKKKGTGLGLFIARHIVERAKGSITICSRPGRGTTFTVQLPAC</sequence>
<dbReference type="GO" id="GO:0000155">
    <property type="term" value="F:phosphorelay sensor kinase activity"/>
    <property type="evidence" value="ECO:0007669"/>
    <property type="project" value="InterPro"/>
</dbReference>
<feature type="domain" description="Histidine kinase" evidence="6">
    <location>
        <begin position="150"/>
        <end position="357"/>
    </location>
</feature>
<dbReference type="SMART" id="SM00387">
    <property type="entry name" value="HATPase_c"/>
    <property type="match status" value="1"/>
</dbReference>
<proteinExistence type="predicted"/>
<dbReference type="Gene3D" id="3.40.50.2300">
    <property type="match status" value="1"/>
</dbReference>
<keyword evidence="3 4" id="KW-0597">Phosphoprotein</keyword>
<evidence type="ECO:0000256" key="3">
    <source>
        <dbReference type="ARBA" id="ARBA00022553"/>
    </source>
</evidence>
<dbReference type="Pfam" id="PF00512">
    <property type="entry name" value="HisKA"/>
    <property type="match status" value="1"/>
</dbReference>
<dbReference type="CDD" id="cd00075">
    <property type="entry name" value="HATPase"/>
    <property type="match status" value="1"/>
</dbReference>
<dbReference type="CDD" id="cd00156">
    <property type="entry name" value="REC"/>
    <property type="match status" value="1"/>
</dbReference>
<dbReference type="SMART" id="SM00448">
    <property type="entry name" value="REC"/>
    <property type="match status" value="1"/>
</dbReference>
<dbReference type="Gene3D" id="1.10.287.130">
    <property type="match status" value="1"/>
</dbReference>
<evidence type="ECO:0000259" key="6">
    <source>
        <dbReference type="PROSITE" id="PS50109"/>
    </source>
</evidence>